<dbReference type="EMBL" id="CP042912">
    <property type="protein sequence ID" value="QEG22401.1"/>
    <property type="molecule type" value="Genomic_DNA"/>
</dbReference>
<dbReference type="Pfam" id="PF00581">
    <property type="entry name" value="Rhodanese"/>
    <property type="match status" value="1"/>
</dbReference>
<protein>
    <submittedName>
        <fullName evidence="2">Putative methyltransferase YcgJ</fullName>
        <ecNumber evidence="2">2.1.1.-</ecNumber>
    </submittedName>
</protein>
<dbReference type="SUPFAM" id="SSF52821">
    <property type="entry name" value="Rhodanese/Cell cycle control phosphatase"/>
    <property type="match status" value="1"/>
</dbReference>
<dbReference type="Gene3D" id="3.40.250.10">
    <property type="entry name" value="Rhodanese-like domain"/>
    <property type="match status" value="1"/>
</dbReference>
<dbReference type="InterPro" id="IPR001763">
    <property type="entry name" value="Rhodanese-like_dom"/>
</dbReference>
<dbReference type="KEGG" id="mff:MFFC18_22810"/>
<dbReference type="PROSITE" id="PS50206">
    <property type="entry name" value="RHODANESE_3"/>
    <property type="match status" value="1"/>
</dbReference>
<dbReference type="SMART" id="SM00450">
    <property type="entry name" value="RHOD"/>
    <property type="match status" value="1"/>
</dbReference>
<dbReference type="EC" id="2.1.1.-" evidence="2"/>
<evidence type="ECO:0000313" key="3">
    <source>
        <dbReference type="Proteomes" id="UP000322214"/>
    </source>
</evidence>
<dbReference type="InterPro" id="IPR029063">
    <property type="entry name" value="SAM-dependent_MTases_sf"/>
</dbReference>
<dbReference type="Gene3D" id="3.40.50.150">
    <property type="entry name" value="Vaccinia Virus protein VP39"/>
    <property type="match status" value="1"/>
</dbReference>
<keyword evidence="2" id="KW-0808">Transferase</keyword>
<gene>
    <name evidence="2" type="primary">ycgJ</name>
    <name evidence="2" type="ORF">MFFC18_22810</name>
</gene>
<organism evidence="2 3">
    <name type="scientific">Mariniblastus fucicola</name>
    <dbReference type="NCBI Taxonomy" id="980251"/>
    <lineage>
        <taxon>Bacteria</taxon>
        <taxon>Pseudomonadati</taxon>
        <taxon>Planctomycetota</taxon>
        <taxon>Planctomycetia</taxon>
        <taxon>Pirellulales</taxon>
        <taxon>Pirellulaceae</taxon>
        <taxon>Mariniblastus</taxon>
    </lineage>
</organism>
<dbReference type="AlphaFoldDB" id="A0A5B9PHP6"/>
<dbReference type="RefSeq" id="WP_075081500.1">
    <property type="nucleotide sequence ID" value="NZ_CP042912.1"/>
</dbReference>
<reference evidence="2 3" key="1">
    <citation type="submission" date="2019-08" db="EMBL/GenBank/DDBJ databases">
        <title>Deep-cultivation of Planctomycetes and their phenomic and genomic characterization uncovers novel biology.</title>
        <authorList>
            <person name="Wiegand S."/>
            <person name="Jogler M."/>
            <person name="Boedeker C."/>
            <person name="Pinto D."/>
            <person name="Vollmers J."/>
            <person name="Rivas-Marin E."/>
            <person name="Kohn T."/>
            <person name="Peeters S.H."/>
            <person name="Heuer A."/>
            <person name="Rast P."/>
            <person name="Oberbeckmann S."/>
            <person name="Bunk B."/>
            <person name="Jeske O."/>
            <person name="Meyerdierks A."/>
            <person name="Storesund J.E."/>
            <person name="Kallscheuer N."/>
            <person name="Luecker S."/>
            <person name="Lage O.M."/>
            <person name="Pohl T."/>
            <person name="Merkel B.J."/>
            <person name="Hornburger P."/>
            <person name="Mueller R.-W."/>
            <person name="Bruemmer F."/>
            <person name="Labrenz M."/>
            <person name="Spormann A.M."/>
            <person name="Op den Camp H."/>
            <person name="Overmann J."/>
            <person name="Amann R."/>
            <person name="Jetten M.S.M."/>
            <person name="Mascher T."/>
            <person name="Medema M.H."/>
            <person name="Devos D.P."/>
            <person name="Kaster A.-K."/>
            <person name="Ovreas L."/>
            <person name="Rohde M."/>
            <person name="Galperin M.Y."/>
            <person name="Jogler C."/>
        </authorList>
    </citation>
    <scope>NUCLEOTIDE SEQUENCE [LARGE SCALE GENOMIC DNA]</scope>
    <source>
        <strain evidence="2 3">FC18</strain>
    </source>
</reference>
<evidence type="ECO:0000313" key="2">
    <source>
        <dbReference type="EMBL" id="QEG22401.1"/>
    </source>
</evidence>
<keyword evidence="2" id="KW-0489">Methyltransferase</keyword>
<dbReference type="InterPro" id="IPR036873">
    <property type="entry name" value="Rhodanese-like_dom_sf"/>
</dbReference>
<dbReference type="Pfam" id="PF08241">
    <property type="entry name" value="Methyltransf_11"/>
    <property type="match status" value="1"/>
</dbReference>
<dbReference type="CDD" id="cd02440">
    <property type="entry name" value="AdoMet_MTases"/>
    <property type="match status" value="1"/>
</dbReference>
<dbReference type="InterPro" id="IPR013216">
    <property type="entry name" value="Methyltransf_11"/>
</dbReference>
<dbReference type="Proteomes" id="UP000322214">
    <property type="component" value="Chromosome"/>
</dbReference>
<sequence length="344" mass="38496">MKKICFLIVAINFLIVAPLVLNGQEASVRPGINDSFNKLSAEELSTFVERFESEGREIYDLRQEIVNACRLRPAMVVADIGAGTGLFSRMMAPNVAELFAVDINQKFLDHVKATCKDDGCENVKAVLCDQTSCGLDENSVDLVFVCDTYHHFEFPYKTMRSIQKALKPDGMLVLVEFDRVEGESSDWILNHVRADRDTFSKEIELAGFEEVELIDDIFKTSYLKRYKVSDRKTAKGHTTDTLDDVRKGLKDGTAVLIDVREEREWDGVHLSDATLVPLSKLRSGEEEKSKLVATLPKGKIVYAHCLSGGRVLAAAKSLEDVEIDFRPLPQGIQELVDEGFEKAK</sequence>
<proteinExistence type="predicted"/>
<feature type="domain" description="Rhodanese" evidence="1">
    <location>
        <begin position="250"/>
        <end position="344"/>
    </location>
</feature>
<keyword evidence="3" id="KW-1185">Reference proteome</keyword>
<dbReference type="OrthoDB" id="9800872at2"/>
<dbReference type="GO" id="GO:0008757">
    <property type="term" value="F:S-adenosylmethionine-dependent methyltransferase activity"/>
    <property type="evidence" value="ECO:0007669"/>
    <property type="project" value="InterPro"/>
</dbReference>
<dbReference type="GO" id="GO:0032259">
    <property type="term" value="P:methylation"/>
    <property type="evidence" value="ECO:0007669"/>
    <property type="project" value="UniProtKB-KW"/>
</dbReference>
<name>A0A5B9PHP6_9BACT</name>
<dbReference type="PANTHER" id="PTHR43861">
    <property type="entry name" value="TRANS-ACONITATE 2-METHYLTRANSFERASE-RELATED"/>
    <property type="match status" value="1"/>
</dbReference>
<accession>A0A5B9PHP6</accession>
<evidence type="ECO:0000259" key="1">
    <source>
        <dbReference type="PROSITE" id="PS50206"/>
    </source>
</evidence>
<dbReference type="SUPFAM" id="SSF53335">
    <property type="entry name" value="S-adenosyl-L-methionine-dependent methyltransferases"/>
    <property type="match status" value="1"/>
</dbReference>
<dbReference type="CDD" id="cd00158">
    <property type="entry name" value="RHOD"/>
    <property type="match status" value="1"/>
</dbReference>